<reference evidence="2" key="1">
    <citation type="submission" date="2022-12" db="EMBL/GenBank/DDBJ databases">
        <title>Complete genome sequence of an Australian strain of Rouxiella badensis DAR84756 and resolution of the R. badensis DSM100043 and R. chamberiensis DSM28324 genomes.</title>
        <authorList>
            <person name="Paul S."/>
            <person name="Anderson P.J."/>
            <person name="Maynard G."/>
            <person name="Dyall-Smith M."/>
            <person name="Kudinha T."/>
        </authorList>
    </citation>
    <scope>NUCLEOTIDE SEQUENCE</scope>
    <source>
        <strain evidence="2">DSM 28324</strain>
    </source>
</reference>
<keyword evidence="1" id="KW-1133">Transmembrane helix</keyword>
<name>A0ABY7HMS4_9GAMM</name>
<keyword evidence="3" id="KW-1185">Reference proteome</keyword>
<dbReference type="Proteomes" id="UP001164712">
    <property type="component" value="Chromosome"/>
</dbReference>
<keyword evidence="1" id="KW-0472">Membrane</keyword>
<keyword evidence="1" id="KW-0812">Transmembrane</keyword>
<evidence type="ECO:0000313" key="2">
    <source>
        <dbReference type="EMBL" id="WAT00679.1"/>
    </source>
</evidence>
<dbReference type="EMBL" id="CP114058">
    <property type="protein sequence ID" value="WAT00679.1"/>
    <property type="molecule type" value="Genomic_DNA"/>
</dbReference>
<sequence length="120" mass="12979">MKKAMPSTVIIIVVIIGLAVWWFNRTPAHQPDYDAATCAAVAQLGNTPVDDGELIKRIQAVISNQNSSYSVDPVKFDEDLAKASAQRYQSLSTQQKTFAGESLTNCTKTMATGAADKTNQ</sequence>
<proteinExistence type="predicted"/>
<evidence type="ECO:0008006" key="4">
    <source>
        <dbReference type="Google" id="ProtNLM"/>
    </source>
</evidence>
<organism evidence="2 3">
    <name type="scientific">Rouxiella chamberiensis</name>
    <dbReference type="NCBI Taxonomy" id="1513468"/>
    <lineage>
        <taxon>Bacteria</taxon>
        <taxon>Pseudomonadati</taxon>
        <taxon>Pseudomonadota</taxon>
        <taxon>Gammaproteobacteria</taxon>
        <taxon>Enterobacterales</taxon>
        <taxon>Yersiniaceae</taxon>
        <taxon>Rouxiella</taxon>
    </lineage>
</organism>
<evidence type="ECO:0000313" key="3">
    <source>
        <dbReference type="Proteomes" id="UP001164712"/>
    </source>
</evidence>
<feature type="transmembrane region" description="Helical" evidence="1">
    <location>
        <begin position="7"/>
        <end position="23"/>
    </location>
</feature>
<protein>
    <recommendedName>
        <fullName evidence="4">Lipoprotein</fullName>
    </recommendedName>
</protein>
<evidence type="ECO:0000256" key="1">
    <source>
        <dbReference type="SAM" id="Phobius"/>
    </source>
</evidence>
<dbReference type="RefSeq" id="WP_045048813.1">
    <property type="nucleotide sequence ID" value="NZ_CP114058.1"/>
</dbReference>
<gene>
    <name evidence="2" type="ORF">O1V66_17735</name>
</gene>
<accession>A0ABY7HMS4</accession>